<accession>A0A7G1IIW1</accession>
<reference evidence="1 2" key="1">
    <citation type="submission" date="2020-07" db="EMBL/GenBank/DDBJ databases">
        <title>Mycobacterium kansasii (former subtype) with zoonotic potential isolated from diseased indoor pet cat, Japan.</title>
        <authorList>
            <person name="Fukano H."/>
            <person name="Terazono T."/>
            <person name="Hoshino Y."/>
        </authorList>
    </citation>
    <scope>NUCLEOTIDE SEQUENCE [LARGE SCALE GENOMIC DNA]</scope>
    <source>
        <strain evidence="1 2">Kuro-I</strain>
    </source>
</reference>
<keyword evidence="2" id="KW-1185">Reference proteome</keyword>
<dbReference type="Gene3D" id="1.10.8.870">
    <property type="entry name" value="Alpha-glycerophosphate oxidase, cap domain"/>
    <property type="match status" value="1"/>
</dbReference>
<sequence length="80" mass="8757">MRISIEYPHRGVDCAREVADIIAPVLGWTAEDIGREVANYKARVEAEVLSQAQPDDVSADMLRASAPEARAEILEPVPLN</sequence>
<evidence type="ECO:0000313" key="1">
    <source>
        <dbReference type="EMBL" id="BCI90770.1"/>
    </source>
</evidence>
<protein>
    <recommendedName>
        <fullName evidence="3">Glycerol-3-phosphate dehydrogenase</fullName>
    </recommendedName>
</protein>
<dbReference type="EMBL" id="AP023343">
    <property type="protein sequence ID" value="BCI90770.1"/>
    <property type="molecule type" value="Genomic_DNA"/>
</dbReference>
<organism evidence="1 2">
    <name type="scientific">Mycobacterium kansasii</name>
    <dbReference type="NCBI Taxonomy" id="1768"/>
    <lineage>
        <taxon>Bacteria</taxon>
        <taxon>Bacillati</taxon>
        <taxon>Actinomycetota</taxon>
        <taxon>Actinomycetes</taxon>
        <taxon>Mycobacteriales</taxon>
        <taxon>Mycobacteriaceae</taxon>
        <taxon>Mycobacterium</taxon>
    </lineage>
</organism>
<evidence type="ECO:0000313" key="2">
    <source>
        <dbReference type="Proteomes" id="UP000516380"/>
    </source>
</evidence>
<dbReference type="Proteomes" id="UP000516380">
    <property type="component" value="Chromosome"/>
</dbReference>
<name>A0A7G1IIW1_MYCKA</name>
<dbReference type="InterPro" id="IPR038299">
    <property type="entry name" value="DAO_C_sf"/>
</dbReference>
<dbReference type="AlphaFoldDB" id="A0A7G1IIW1"/>
<gene>
    <name evidence="1" type="ORF">NIIDMKKI_59760</name>
</gene>
<proteinExistence type="predicted"/>
<evidence type="ECO:0008006" key="3">
    <source>
        <dbReference type="Google" id="ProtNLM"/>
    </source>
</evidence>